<keyword evidence="3" id="KW-1185">Reference proteome</keyword>
<dbReference type="Pfam" id="PF24724">
    <property type="entry name" value="DUF7676"/>
    <property type="match status" value="1"/>
</dbReference>
<proteinExistence type="predicted"/>
<protein>
    <submittedName>
        <fullName evidence="2">Uncharacterized protein</fullName>
    </submittedName>
</protein>
<evidence type="ECO:0000256" key="1">
    <source>
        <dbReference type="SAM" id="MobiDB-lite"/>
    </source>
</evidence>
<dbReference type="Proteomes" id="UP001519535">
    <property type="component" value="Unassembled WGS sequence"/>
</dbReference>
<organism evidence="2 3">
    <name type="scientific">Mycolicibacter acidiphilus</name>
    <dbReference type="NCBI Taxonomy" id="2835306"/>
    <lineage>
        <taxon>Bacteria</taxon>
        <taxon>Bacillati</taxon>
        <taxon>Actinomycetota</taxon>
        <taxon>Actinomycetes</taxon>
        <taxon>Mycobacteriales</taxon>
        <taxon>Mycobacteriaceae</taxon>
        <taxon>Mycolicibacter</taxon>
    </lineage>
</organism>
<evidence type="ECO:0000313" key="3">
    <source>
        <dbReference type="Proteomes" id="UP001519535"/>
    </source>
</evidence>
<dbReference type="EMBL" id="JAHCLR010000015">
    <property type="protein sequence ID" value="MBS9533925.1"/>
    <property type="molecule type" value="Genomic_DNA"/>
</dbReference>
<feature type="region of interest" description="Disordered" evidence="1">
    <location>
        <begin position="1"/>
        <end position="20"/>
    </location>
</feature>
<gene>
    <name evidence="2" type="ORF">KIH27_10045</name>
</gene>
<name>A0ABS5RHZ5_9MYCO</name>
<dbReference type="RefSeq" id="WP_214092802.1">
    <property type="nucleotide sequence ID" value="NZ_JAHCLR010000015.1"/>
</dbReference>
<accession>A0ABS5RHZ5</accession>
<sequence length="189" mass="21289">MSTDVVADPPVVTGEGGGPEQCWPLPTDEQSLLHLIELCFGEHWRGCFFGIMVPGAAWEVAAPNAPERISLSNGYVTVDFGPWHFHLCIGEFTSDDPESARTRRCSRAELYRRIGKDDRPTSWGVRLFNGNGQQMMTLLCPNPFLTDDQKVRAGEPDWTRLELWDRLREHYLGLGSDPLDRQGKGFRQG</sequence>
<dbReference type="InterPro" id="IPR056093">
    <property type="entry name" value="DUF7676"/>
</dbReference>
<comment type="caution">
    <text evidence="2">The sequence shown here is derived from an EMBL/GenBank/DDBJ whole genome shotgun (WGS) entry which is preliminary data.</text>
</comment>
<reference evidence="2 3" key="1">
    <citation type="submission" date="2021-05" db="EMBL/GenBank/DDBJ databases">
        <title>Mycobacterium acidophilum sp. nov., an extremely acid-tolerant member of the genus Mycobacterium.</title>
        <authorList>
            <person name="Xia J."/>
        </authorList>
    </citation>
    <scope>NUCLEOTIDE SEQUENCE [LARGE SCALE GENOMIC DNA]</scope>
    <source>
        <strain evidence="2 3">M1</strain>
    </source>
</reference>
<evidence type="ECO:0000313" key="2">
    <source>
        <dbReference type="EMBL" id="MBS9533925.1"/>
    </source>
</evidence>